<dbReference type="Pfam" id="PF16916">
    <property type="entry name" value="ZT_dimer"/>
    <property type="match status" value="1"/>
</dbReference>
<evidence type="ECO:0000256" key="5">
    <source>
        <dbReference type="ARBA" id="ARBA00022989"/>
    </source>
</evidence>
<dbReference type="Pfam" id="PF01545">
    <property type="entry name" value="Cation_efflux"/>
    <property type="match status" value="1"/>
</dbReference>
<dbReference type="SUPFAM" id="SSF160240">
    <property type="entry name" value="Cation efflux protein cytoplasmic domain-like"/>
    <property type="match status" value="1"/>
</dbReference>
<keyword evidence="6 8" id="KW-0472">Membrane</keyword>
<dbReference type="Gene3D" id="1.20.1510.10">
    <property type="entry name" value="Cation efflux protein transmembrane domain"/>
    <property type="match status" value="1"/>
</dbReference>
<comment type="subcellular location">
    <subcellularLocation>
        <location evidence="1">Membrane</location>
        <topology evidence="1">Multi-pass membrane protein</topology>
    </subcellularLocation>
</comment>
<feature type="transmembrane region" description="Helical" evidence="8">
    <location>
        <begin position="143"/>
        <end position="162"/>
    </location>
</feature>
<evidence type="ECO:0000256" key="4">
    <source>
        <dbReference type="ARBA" id="ARBA00022692"/>
    </source>
</evidence>
<feature type="transmembrane region" description="Helical" evidence="8">
    <location>
        <begin position="12"/>
        <end position="35"/>
    </location>
</feature>
<keyword evidence="4 8" id="KW-0812">Transmembrane</keyword>
<feature type="transmembrane region" description="Helical" evidence="8">
    <location>
        <begin position="168"/>
        <end position="190"/>
    </location>
</feature>
<dbReference type="InterPro" id="IPR002524">
    <property type="entry name" value="Cation_efflux"/>
</dbReference>
<evidence type="ECO:0000256" key="8">
    <source>
        <dbReference type="SAM" id="Phobius"/>
    </source>
</evidence>
<keyword evidence="3" id="KW-0813">Transport</keyword>
<dbReference type="PANTHER" id="PTHR43840">
    <property type="entry name" value="MITOCHONDRIAL METAL TRANSPORTER 1-RELATED"/>
    <property type="match status" value="1"/>
</dbReference>
<comment type="caution">
    <text evidence="11">The sequence shown here is derived from an EMBL/GenBank/DDBJ whole genome shotgun (WGS) entry which is preliminary data.</text>
</comment>
<evidence type="ECO:0000256" key="3">
    <source>
        <dbReference type="ARBA" id="ARBA00022448"/>
    </source>
</evidence>
<dbReference type="PANTHER" id="PTHR43840:SF15">
    <property type="entry name" value="MITOCHONDRIAL METAL TRANSPORTER 1-RELATED"/>
    <property type="match status" value="1"/>
</dbReference>
<dbReference type="RefSeq" id="WP_204818861.1">
    <property type="nucleotide sequence ID" value="NZ_JANHOF010000005.1"/>
</dbReference>
<evidence type="ECO:0000256" key="6">
    <source>
        <dbReference type="ARBA" id="ARBA00023136"/>
    </source>
</evidence>
<dbReference type="Gene3D" id="3.30.70.1350">
    <property type="entry name" value="Cation efflux protein, cytoplasmic domain"/>
    <property type="match status" value="1"/>
</dbReference>
<feature type="transmembrane region" description="Helical" evidence="8">
    <location>
        <begin position="86"/>
        <end position="104"/>
    </location>
</feature>
<evidence type="ECO:0000313" key="12">
    <source>
        <dbReference type="Proteomes" id="UP001589818"/>
    </source>
</evidence>
<organism evidence="11 12">
    <name type="scientific">Paenibacillus mendelii</name>
    <dbReference type="NCBI Taxonomy" id="206163"/>
    <lineage>
        <taxon>Bacteria</taxon>
        <taxon>Bacillati</taxon>
        <taxon>Bacillota</taxon>
        <taxon>Bacilli</taxon>
        <taxon>Bacillales</taxon>
        <taxon>Paenibacillaceae</taxon>
        <taxon>Paenibacillus</taxon>
    </lineage>
</organism>
<evidence type="ECO:0000259" key="9">
    <source>
        <dbReference type="Pfam" id="PF01545"/>
    </source>
</evidence>
<keyword evidence="5 8" id="KW-1133">Transmembrane helix</keyword>
<evidence type="ECO:0000259" key="10">
    <source>
        <dbReference type="Pfam" id="PF16916"/>
    </source>
</evidence>
<gene>
    <name evidence="11" type="ORF">ACFFJ8_15115</name>
</gene>
<feature type="transmembrane region" description="Helical" evidence="8">
    <location>
        <begin position="116"/>
        <end position="136"/>
    </location>
</feature>
<dbReference type="InterPro" id="IPR036837">
    <property type="entry name" value="Cation_efflux_CTD_sf"/>
</dbReference>
<evidence type="ECO:0000313" key="11">
    <source>
        <dbReference type="EMBL" id="MFC0392700.1"/>
    </source>
</evidence>
<protein>
    <submittedName>
        <fullName evidence="11">Cation diffusion facilitator family transporter</fullName>
    </submittedName>
</protein>
<dbReference type="InterPro" id="IPR058533">
    <property type="entry name" value="Cation_efflux_TM"/>
</dbReference>
<dbReference type="InterPro" id="IPR027469">
    <property type="entry name" value="Cation_efflux_TMD_sf"/>
</dbReference>
<dbReference type="Proteomes" id="UP001589818">
    <property type="component" value="Unassembled WGS sequence"/>
</dbReference>
<evidence type="ECO:0000256" key="1">
    <source>
        <dbReference type="ARBA" id="ARBA00004141"/>
    </source>
</evidence>
<reference evidence="11 12" key="1">
    <citation type="submission" date="2024-09" db="EMBL/GenBank/DDBJ databases">
        <authorList>
            <person name="Sun Q."/>
            <person name="Mori K."/>
        </authorList>
    </citation>
    <scope>NUCLEOTIDE SEQUENCE [LARGE SCALE GENOMIC DNA]</scope>
    <source>
        <strain evidence="11 12">CCM 4839</strain>
    </source>
</reference>
<dbReference type="InterPro" id="IPR027470">
    <property type="entry name" value="Cation_efflux_CTD"/>
</dbReference>
<dbReference type="NCBIfam" id="TIGR01297">
    <property type="entry name" value="CDF"/>
    <property type="match status" value="1"/>
</dbReference>
<feature type="domain" description="Cation efflux protein transmembrane" evidence="9">
    <location>
        <begin position="15"/>
        <end position="194"/>
    </location>
</feature>
<accession>A0ABV6J9Y7</accession>
<evidence type="ECO:0000256" key="2">
    <source>
        <dbReference type="ARBA" id="ARBA00008114"/>
    </source>
</evidence>
<sequence length="302" mass="32513">MSANDRYAKAEAAAWMGLLGNVGIAAIKGGVGLLGSKALLADACRSASDAASSFVSLTSLRRCRQFGAPDAPVPAVRGRTEGASGVIASILLMIIGLEIGISAMKSIADGVEEGPGWPAVATVIIAFLIKEFIFPVKERRSDLYASLAAFVGTGTAALGSPLDLPVLYYFDPAASMIIVVIIFTNGYRIATASVLKSRYFEEEPADINEFKAAVQRIEGVVTVEELRAREHGHYVVADVVISVNPRITVLEGNEIAKRVRYFLMRRFGHVTDVTVHVEPYDPGYPYKSNHDPNQEQMPTLLQ</sequence>
<feature type="domain" description="Cation efflux protein cytoplasmic" evidence="10">
    <location>
        <begin position="204"/>
        <end position="280"/>
    </location>
</feature>
<name>A0ABV6J9Y7_9BACL</name>
<feature type="region of interest" description="Disordered" evidence="7">
    <location>
        <begin position="283"/>
        <end position="302"/>
    </location>
</feature>
<keyword evidence="12" id="KW-1185">Reference proteome</keyword>
<proteinExistence type="inferred from homology"/>
<comment type="similarity">
    <text evidence="2">Belongs to the cation diffusion facilitator (CDF) transporter (TC 2.A.4) family.</text>
</comment>
<evidence type="ECO:0000256" key="7">
    <source>
        <dbReference type="SAM" id="MobiDB-lite"/>
    </source>
</evidence>
<dbReference type="InterPro" id="IPR050291">
    <property type="entry name" value="CDF_Transporter"/>
</dbReference>
<dbReference type="SUPFAM" id="SSF161111">
    <property type="entry name" value="Cation efflux protein transmembrane domain-like"/>
    <property type="match status" value="1"/>
</dbReference>
<dbReference type="EMBL" id="JBHLVF010000023">
    <property type="protein sequence ID" value="MFC0392700.1"/>
    <property type="molecule type" value="Genomic_DNA"/>
</dbReference>